<organism evidence="1 2">
    <name type="scientific">Vibrio porteresiae DSM 19223</name>
    <dbReference type="NCBI Taxonomy" id="1123496"/>
    <lineage>
        <taxon>Bacteria</taxon>
        <taxon>Pseudomonadati</taxon>
        <taxon>Pseudomonadota</taxon>
        <taxon>Gammaproteobacteria</taxon>
        <taxon>Vibrionales</taxon>
        <taxon>Vibrionaceae</taxon>
        <taxon>Vibrio</taxon>
    </lineage>
</organism>
<protein>
    <submittedName>
        <fullName evidence="1">Uncharacterized protein</fullName>
    </submittedName>
</protein>
<evidence type="ECO:0000313" key="1">
    <source>
        <dbReference type="EMBL" id="WPC74580.1"/>
    </source>
</evidence>
<keyword evidence="2" id="KW-1185">Reference proteome</keyword>
<dbReference type="RefSeq" id="WP_261894839.1">
    <property type="nucleotide sequence ID" value="NZ_AP024895.1"/>
</dbReference>
<dbReference type="Proteomes" id="UP001304071">
    <property type="component" value="Chromosome 1"/>
</dbReference>
<gene>
    <name evidence="1" type="ORF">R8Z52_04965</name>
</gene>
<evidence type="ECO:0000313" key="2">
    <source>
        <dbReference type="Proteomes" id="UP001304071"/>
    </source>
</evidence>
<reference evidence="1 2" key="1">
    <citation type="submission" date="2023-11" db="EMBL/GenBank/DDBJ databases">
        <title>Plant-associative lifestyle of Vibrio porteresiae and its evolutionary dynamics.</title>
        <authorList>
            <person name="Rameshkumar N."/>
            <person name="Kirti K."/>
        </authorList>
    </citation>
    <scope>NUCLEOTIDE SEQUENCE [LARGE SCALE GENOMIC DNA]</scope>
    <source>
        <strain evidence="1 2">MSSRF30</strain>
    </source>
</reference>
<dbReference type="EMBL" id="CP138203">
    <property type="protein sequence ID" value="WPC74580.1"/>
    <property type="molecule type" value="Genomic_DNA"/>
</dbReference>
<proteinExistence type="predicted"/>
<sequence>MDVSTINSDYVAAQNNSDTTTSNSATKAHLLARSINQTLAESLAAEDTDTLTSTVTKISSAVDETYAEAENNGTVDELNDEVVTVDDSGSAAVESQSSSSLLNNMAGNTYYGMSTNNAYLVEEGLAIMTVGTDDNSDNIVTISVTNDKNTTPYSVEATFSGNQYSFTEDSETSTETSLYYADDALNSAEITLQVTNDGDLYYYTTQNINGGFTLHNITASELIGKTFYMIFDDAGDSSKTSDPTFVTLAFDSESVTVTEGTESSTHSWSINSDGELVIEDFANDNGDSWSVKAVAQTDSLLVVATEIEGIPVFLFNDKDTANNVYATWNSLLD</sequence>
<accession>A0ABZ0QFH1</accession>
<name>A0ABZ0QFH1_9VIBR</name>